<dbReference type="NCBIfam" id="TIGR01552">
    <property type="entry name" value="phd_fam"/>
    <property type="match status" value="1"/>
</dbReference>
<accession>A0ABS0YDS1</accession>
<comment type="similarity">
    <text evidence="1 2">Belongs to the phD/YefM antitoxin family.</text>
</comment>
<evidence type="ECO:0000256" key="2">
    <source>
        <dbReference type="RuleBase" id="RU362080"/>
    </source>
</evidence>
<organism evidence="3 4">
    <name type="scientific">Geomonas anaerohicana</name>
    <dbReference type="NCBI Taxonomy" id="2798583"/>
    <lineage>
        <taxon>Bacteria</taxon>
        <taxon>Pseudomonadati</taxon>
        <taxon>Thermodesulfobacteriota</taxon>
        <taxon>Desulfuromonadia</taxon>
        <taxon>Geobacterales</taxon>
        <taxon>Geobacteraceae</taxon>
        <taxon>Geomonas</taxon>
    </lineage>
</organism>
<evidence type="ECO:0000256" key="1">
    <source>
        <dbReference type="ARBA" id="ARBA00009981"/>
    </source>
</evidence>
<dbReference type="InterPro" id="IPR006442">
    <property type="entry name" value="Antitoxin_Phd/YefM"/>
</dbReference>
<comment type="function">
    <text evidence="2">Antitoxin component of a type II toxin-antitoxin (TA) system.</text>
</comment>
<gene>
    <name evidence="3" type="ORF">JFN91_09580</name>
</gene>
<protein>
    <recommendedName>
        <fullName evidence="2">Antitoxin</fullName>
    </recommendedName>
</protein>
<evidence type="ECO:0000313" key="3">
    <source>
        <dbReference type="EMBL" id="MBJ6750465.1"/>
    </source>
</evidence>
<dbReference type="RefSeq" id="WP_199389249.1">
    <property type="nucleotide sequence ID" value="NZ_JAEMHL010000004.1"/>
</dbReference>
<dbReference type="Gene3D" id="3.40.1620.10">
    <property type="entry name" value="YefM-like domain"/>
    <property type="match status" value="1"/>
</dbReference>
<keyword evidence="4" id="KW-1185">Reference proteome</keyword>
<dbReference type="InterPro" id="IPR051405">
    <property type="entry name" value="phD/YefM_antitoxin"/>
</dbReference>
<proteinExistence type="inferred from homology"/>
<dbReference type="PANTHER" id="PTHR33713">
    <property type="entry name" value="ANTITOXIN YAFN-RELATED"/>
    <property type="match status" value="1"/>
</dbReference>
<dbReference type="Pfam" id="PF02604">
    <property type="entry name" value="PhdYeFM_antitox"/>
    <property type="match status" value="1"/>
</dbReference>
<name>A0ABS0YDS1_9BACT</name>
<sequence length="80" mass="8745">MKVVSASAARANMYRLIDETAASHEPVCITGKRGNAVMLSEDDWRAVTETLYLLSVPGMRESVLEGMATPVEECSEEPGW</sequence>
<comment type="caution">
    <text evidence="3">The sequence shown here is derived from an EMBL/GenBank/DDBJ whole genome shotgun (WGS) entry which is preliminary data.</text>
</comment>
<dbReference type="EMBL" id="JAEMHL010000004">
    <property type="protein sequence ID" value="MBJ6750465.1"/>
    <property type="molecule type" value="Genomic_DNA"/>
</dbReference>
<dbReference type="SUPFAM" id="SSF143120">
    <property type="entry name" value="YefM-like"/>
    <property type="match status" value="1"/>
</dbReference>
<dbReference type="Proteomes" id="UP000614714">
    <property type="component" value="Unassembled WGS sequence"/>
</dbReference>
<evidence type="ECO:0000313" key="4">
    <source>
        <dbReference type="Proteomes" id="UP000614714"/>
    </source>
</evidence>
<dbReference type="PANTHER" id="PTHR33713:SF6">
    <property type="entry name" value="ANTITOXIN YEFM"/>
    <property type="match status" value="1"/>
</dbReference>
<dbReference type="InterPro" id="IPR036165">
    <property type="entry name" value="YefM-like_sf"/>
</dbReference>
<reference evidence="3 4" key="1">
    <citation type="submission" date="2020-12" db="EMBL/GenBank/DDBJ databases">
        <title>Geomonas sp. Red421, isolated from paddy soil.</title>
        <authorList>
            <person name="Xu Z."/>
            <person name="Zhang Z."/>
            <person name="Masuda Y."/>
            <person name="Itoh H."/>
            <person name="Senoo K."/>
        </authorList>
    </citation>
    <scope>NUCLEOTIDE SEQUENCE [LARGE SCALE GENOMIC DNA]</scope>
    <source>
        <strain evidence="3 4">Red421</strain>
    </source>
</reference>